<dbReference type="AlphaFoldDB" id="A0A410G3C4"/>
<evidence type="ECO:0000259" key="2">
    <source>
        <dbReference type="Pfam" id="PF01266"/>
    </source>
</evidence>
<sequence>MKEVEYIVVGLGIAGICFCEQLRKNGKSFIAIDNGRDGSTARSGGVLNPTVLKRFNAAWNSSEFYPAAISFYQNLSKALDLDLFRETPILRVFKSVEEQNDWSVASDKRELQSFLSSSFVQNDNPNIAAPFGFGEVMGTLRIDTKLLLNEYQKFLTARNQVYQNDFDYKELSVSESRVVYQTLSSKKIVFCDGVGAMHNPFFPENGIIPNKGEYLIVNAPDLKLEVLLKGPMYIIPIGNSLYKVGGTFGRDDFSEKPTAKARQEILTKLKSMINCSFEVVDQTVGIRPTTRDRKPLIGSLPDNPRIGFLNGLGSRGFTMAPLLSQILFNNISSGIPIPKDMDINRLRA</sequence>
<dbReference type="InterPro" id="IPR036188">
    <property type="entry name" value="FAD/NAD-bd_sf"/>
</dbReference>
<gene>
    <name evidence="3" type="ORF">EI546_08735</name>
</gene>
<dbReference type="Gene3D" id="3.30.9.10">
    <property type="entry name" value="D-Amino Acid Oxidase, subunit A, domain 2"/>
    <property type="match status" value="1"/>
</dbReference>
<dbReference type="Pfam" id="PF01266">
    <property type="entry name" value="DAO"/>
    <property type="match status" value="1"/>
</dbReference>
<dbReference type="InterPro" id="IPR006076">
    <property type="entry name" value="FAD-dep_OxRdtase"/>
</dbReference>
<dbReference type="GO" id="GO:0005737">
    <property type="term" value="C:cytoplasm"/>
    <property type="evidence" value="ECO:0007669"/>
    <property type="project" value="TreeGrafter"/>
</dbReference>
<proteinExistence type="predicted"/>
<dbReference type="OrthoDB" id="214253at2"/>
<dbReference type="Proteomes" id="UP000285517">
    <property type="component" value="Chromosome"/>
</dbReference>
<dbReference type="KEGG" id="aev:EI546_08735"/>
<evidence type="ECO:0000313" key="4">
    <source>
        <dbReference type="Proteomes" id="UP000285517"/>
    </source>
</evidence>
<feature type="domain" description="FAD dependent oxidoreductase" evidence="2">
    <location>
        <begin position="6"/>
        <end position="327"/>
    </location>
</feature>
<organism evidence="3 4">
    <name type="scientific">Aequorivita ciconiae</name>
    <dbReference type="NCBI Taxonomy" id="2494375"/>
    <lineage>
        <taxon>Bacteria</taxon>
        <taxon>Pseudomonadati</taxon>
        <taxon>Bacteroidota</taxon>
        <taxon>Flavobacteriia</taxon>
        <taxon>Flavobacteriales</taxon>
        <taxon>Flavobacteriaceae</taxon>
        <taxon>Aequorivita</taxon>
    </lineage>
</organism>
<accession>A0A410G3C4</accession>
<keyword evidence="4" id="KW-1185">Reference proteome</keyword>
<dbReference type="GO" id="GO:0016491">
    <property type="term" value="F:oxidoreductase activity"/>
    <property type="evidence" value="ECO:0007669"/>
    <property type="project" value="UniProtKB-KW"/>
</dbReference>
<evidence type="ECO:0000313" key="3">
    <source>
        <dbReference type="EMBL" id="QAA81798.1"/>
    </source>
</evidence>
<dbReference type="Gene3D" id="3.50.50.60">
    <property type="entry name" value="FAD/NAD(P)-binding domain"/>
    <property type="match status" value="1"/>
</dbReference>
<reference evidence="3 4" key="1">
    <citation type="submission" date="2019-01" db="EMBL/GenBank/DDBJ databases">
        <title>Complete genome sequencing of Aequorivita sp. H23M31.</title>
        <authorList>
            <person name="Bae J.-W."/>
        </authorList>
    </citation>
    <scope>NUCLEOTIDE SEQUENCE [LARGE SCALE GENOMIC DNA]</scope>
    <source>
        <strain evidence="3 4">H23M31</strain>
    </source>
</reference>
<dbReference type="RefSeq" id="WP_128250179.1">
    <property type="nucleotide sequence ID" value="NZ_CP034951.1"/>
</dbReference>
<dbReference type="PANTHER" id="PTHR13847">
    <property type="entry name" value="SARCOSINE DEHYDROGENASE-RELATED"/>
    <property type="match status" value="1"/>
</dbReference>
<name>A0A410G3C4_9FLAO</name>
<keyword evidence="1" id="KW-0560">Oxidoreductase</keyword>
<dbReference type="SUPFAM" id="SSF51971">
    <property type="entry name" value="Nucleotide-binding domain"/>
    <property type="match status" value="1"/>
</dbReference>
<evidence type="ECO:0000256" key="1">
    <source>
        <dbReference type="ARBA" id="ARBA00023002"/>
    </source>
</evidence>
<protein>
    <submittedName>
        <fullName evidence="3">FAD-binding oxidoreductase</fullName>
    </submittedName>
</protein>
<dbReference type="PANTHER" id="PTHR13847:SF289">
    <property type="entry name" value="GLYCINE OXIDASE"/>
    <property type="match status" value="1"/>
</dbReference>
<dbReference type="SUPFAM" id="SSF54373">
    <property type="entry name" value="FAD-linked reductases, C-terminal domain"/>
    <property type="match status" value="1"/>
</dbReference>
<dbReference type="EMBL" id="CP034951">
    <property type="protein sequence ID" value="QAA81798.1"/>
    <property type="molecule type" value="Genomic_DNA"/>
</dbReference>